<dbReference type="SMART" id="SM00388">
    <property type="entry name" value="HisKA"/>
    <property type="match status" value="1"/>
</dbReference>
<dbReference type="EMBL" id="JAQNDN010000028">
    <property type="protein sequence ID" value="MDC0675738.1"/>
    <property type="molecule type" value="Genomic_DNA"/>
</dbReference>
<evidence type="ECO:0000256" key="1">
    <source>
        <dbReference type="ARBA" id="ARBA00000085"/>
    </source>
</evidence>
<dbReference type="Pfam" id="PF07494">
    <property type="entry name" value="Reg_prop"/>
    <property type="match status" value="1"/>
</dbReference>
<dbReference type="Pfam" id="PF00512">
    <property type="entry name" value="HisKA"/>
    <property type="match status" value="1"/>
</dbReference>
<organism evidence="9 10">
    <name type="scientific">Nannocystis radixulma</name>
    <dbReference type="NCBI Taxonomy" id="2995305"/>
    <lineage>
        <taxon>Bacteria</taxon>
        <taxon>Pseudomonadati</taxon>
        <taxon>Myxococcota</taxon>
        <taxon>Polyangia</taxon>
        <taxon>Nannocystales</taxon>
        <taxon>Nannocystaceae</taxon>
        <taxon>Nannocystis</taxon>
    </lineage>
</organism>
<dbReference type="Proteomes" id="UP001217838">
    <property type="component" value="Unassembled WGS sequence"/>
</dbReference>
<evidence type="ECO:0000256" key="7">
    <source>
        <dbReference type="SAM" id="SignalP"/>
    </source>
</evidence>
<dbReference type="InterPro" id="IPR003594">
    <property type="entry name" value="HATPase_dom"/>
</dbReference>
<evidence type="ECO:0000313" key="9">
    <source>
        <dbReference type="EMBL" id="MDC0675738.1"/>
    </source>
</evidence>
<dbReference type="RefSeq" id="WP_272011210.1">
    <property type="nucleotide sequence ID" value="NZ_JAQNDN010000028.1"/>
</dbReference>
<comment type="caution">
    <text evidence="9">The sequence shown here is derived from an EMBL/GenBank/DDBJ whole genome shotgun (WGS) entry which is preliminary data.</text>
</comment>
<dbReference type="InterPro" id="IPR036890">
    <property type="entry name" value="HATPase_C_sf"/>
</dbReference>
<dbReference type="PROSITE" id="PS50109">
    <property type="entry name" value="HIS_KIN"/>
    <property type="match status" value="1"/>
</dbReference>
<evidence type="ECO:0000259" key="8">
    <source>
        <dbReference type="PROSITE" id="PS50109"/>
    </source>
</evidence>
<evidence type="ECO:0000256" key="5">
    <source>
        <dbReference type="ARBA" id="ARBA00022777"/>
    </source>
</evidence>
<dbReference type="InterPro" id="IPR003661">
    <property type="entry name" value="HisK_dim/P_dom"/>
</dbReference>
<proteinExistence type="predicted"/>
<keyword evidence="4" id="KW-0808">Transferase</keyword>
<evidence type="ECO:0000313" key="10">
    <source>
        <dbReference type="Proteomes" id="UP001217838"/>
    </source>
</evidence>
<dbReference type="InterPro" id="IPR005467">
    <property type="entry name" value="His_kinase_dom"/>
</dbReference>
<dbReference type="CDD" id="cd00082">
    <property type="entry name" value="HisKA"/>
    <property type="match status" value="1"/>
</dbReference>
<dbReference type="EC" id="2.7.13.3" evidence="2"/>
<dbReference type="SUPFAM" id="SSF63829">
    <property type="entry name" value="Calcium-dependent phosphotriesterase"/>
    <property type="match status" value="2"/>
</dbReference>
<dbReference type="InterPro" id="IPR013783">
    <property type="entry name" value="Ig-like_fold"/>
</dbReference>
<dbReference type="InterPro" id="IPR004358">
    <property type="entry name" value="Sig_transdc_His_kin-like_C"/>
</dbReference>
<dbReference type="Gene3D" id="1.10.287.130">
    <property type="match status" value="1"/>
</dbReference>
<gene>
    <name evidence="9" type="ORF">POL58_48870</name>
</gene>
<dbReference type="SUPFAM" id="SSF55874">
    <property type="entry name" value="ATPase domain of HSP90 chaperone/DNA topoisomerase II/histidine kinase"/>
    <property type="match status" value="1"/>
</dbReference>
<dbReference type="PANTHER" id="PTHR43047">
    <property type="entry name" value="TWO-COMPONENT HISTIDINE PROTEIN KINASE"/>
    <property type="match status" value="1"/>
</dbReference>
<feature type="chain" id="PRO_5045564250" description="histidine kinase" evidence="7">
    <location>
        <begin position="24"/>
        <end position="1164"/>
    </location>
</feature>
<dbReference type="GO" id="GO:0005524">
    <property type="term" value="F:ATP binding"/>
    <property type="evidence" value="ECO:0007669"/>
    <property type="project" value="UniProtKB-KW"/>
</dbReference>
<dbReference type="SUPFAM" id="SSF47384">
    <property type="entry name" value="Homodimeric domain of signal transducing histidine kinase"/>
    <property type="match status" value="1"/>
</dbReference>
<keyword evidence="6" id="KW-0812">Transmembrane</keyword>
<comment type="catalytic activity">
    <reaction evidence="1">
        <text>ATP + protein L-histidine = ADP + protein N-phospho-L-histidine.</text>
        <dbReference type="EC" id="2.7.13.3"/>
    </reaction>
</comment>
<keyword evidence="9" id="KW-0547">Nucleotide-binding</keyword>
<evidence type="ECO:0000256" key="3">
    <source>
        <dbReference type="ARBA" id="ARBA00022553"/>
    </source>
</evidence>
<evidence type="ECO:0000256" key="4">
    <source>
        <dbReference type="ARBA" id="ARBA00022679"/>
    </source>
</evidence>
<dbReference type="InterPro" id="IPR011110">
    <property type="entry name" value="Reg_prop"/>
</dbReference>
<keyword evidence="5" id="KW-0418">Kinase</keyword>
<dbReference type="PRINTS" id="PR00344">
    <property type="entry name" value="BCTRLSENSOR"/>
</dbReference>
<protein>
    <recommendedName>
        <fullName evidence="2">histidine kinase</fullName>
        <ecNumber evidence="2">2.7.13.3</ecNumber>
    </recommendedName>
</protein>
<dbReference type="InterPro" id="IPR036097">
    <property type="entry name" value="HisK_dim/P_sf"/>
</dbReference>
<accession>A0ABT5BPT5</accession>
<dbReference type="SMART" id="SM00387">
    <property type="entry name" value="HATPase_c"/>
    <property type="match status" value="1"/>
</dbReference>
<feature type="transmembrane region" description="Helical" evidence="6">
    <location>
        <begin position="785"/>
        <end position="803"/>
    </location>
</feature>
<evidence type="ECO:0000256" key="2">
    <source>
        <dbReference type="ARBA" id="ARBA00012438"/>
    </source>
</evidence>
<dbReference type="Pfam" id="PF02518">
    <property type="entry name" value="HATPase_c"/>
    <property type="match status" value="1"/>
</dbReference>
<dbReference type="InterPro" id="IPR015943">
    <property type="entry name" value="WD40/YVTN_repeat-like_dom_sf"/>
</dbReference>
<keyword evidence="7" id="KW-0732">Signal</keyword>
<feature type="signal peptide" evidence="7">
    <location>
        <begin position="1"/>
        <end position="23"/>
    </location>
</feature>
<dbReference type="Gene3D" id="3.30.565.10">
    <property type="entry name" value="Histidine kinase-like ATPase, C-terminal domain"/>
    <property type="match status" value="1"/>
</dbReference>
<feature type="domain" description="Histidine kinase" evidence="8">
    <location>
        <begin position="848"/>
        <end position="1072"/>
    </location>
</feature>
<dbReference type="Gene3D" id="2.60.40.10">
    <property type="entry name" value="Immunoglobulins"/>
    <property type="match status" value="1"/>
</dbReference>
<keyword evidence="6" id="KW-0472">Membrane</keyword>
<dbReference type="CDD" id="cd16922">
    <property type="entry name" value="HATPase_EvgS-ArcB-TorS-like"/>
    <property type="match status" value="1"/>
</dbReference>
<keyword evidence="10" id="KW-1185">Reference proteome</keyword>
<sequence>MHATLVAALVAALAAISSRPASAAVDIRARGVPWIRVFGTDHGIPQSTIEAIAFDRDGRLWIGTQAGPAYYDGRRFTPLPLPPAQSSSWVRSIGATHDGAIWFGMGSGHVLRYADGTLVRFGADEGLTAEREVMALVEAPLDHGSVLWAATLGGLYRFEGARWVGVELAPEFKDLDVRALAPGFLPSGERTLWVGTGQGLFHCEDRRCAPFESFADGSPNKVINALLETTDEAHRRVLWVGTFKGLARHVDRRWEVVATSGSELPGQVIRALAETVSGSGKRTLWVGTDGGGLARFQDGVWTTLTKTTSGLPDDYVRSVVAEQGPGARTLWIGTESGGLARLRHDGWVGFTERNAGVHGSVTGIAEVIPPDAEPEIWLALNNELRRFSEDSFIPVLPPEAAAEMSSRLAFLLPSRREPGVVWTGGFNRGLHRWADGQLTTLTRRNSSLPFEVVYAASESLDGRSLWVGTTYGAARLDADGKGQIYQTDESGLIHNDMMAVLETARRDGRSTTWFGTTRGLSRLEDGVWASYTAASAPLNSDLILTLSEILDARGRRVLWVGTGGGGVARYDLDSGAWLAPLNETSTPALPGSTVYVARADARGRVYLCTNRGVARLTPREPTSADPAEMSVYVFTREDGLPSEECNMNASWADGRGRIWLGMTGGAAVFDPAEEVEDITPRPLVLSAAGATGAVLPGTALPWDQNTVGFDFALLSLFRESEIKYRTQLQGFDLSPGPWTADAKARYTNLPVGTYTFNLWGQDHAGHVAGPLSLAFQVTPAPWRTWWAYLGYAVVLLGLVWGGMRARLRALARRNLVLEQQVEERTAELTTAKEAADAASRAKSSFLANMSHELRTPLHGILGYAELLTRSPRLSTEDRASLEVVERSGKHLLALIDDLLDLARIEAGKTSLAPSEVHLPSLLQGVADLCRLRAEGKGIRFRYVSDGAPAGVLVDEKRLTQVLLNLVGNAIKFTREGDVVLKVEMEVDKSSRESQPVNLLFRVEDTGPGIDPADLARIFDPFEQAVVLGRPSEGVGLGLSISRRIVDQMGGRMEVKSAVGEGSTFTVTLPLRIVGERSPARSRPRAEAAIPETSEAAVRAVVSEPPVELLARLLDLAERGRIPELVHVLVALEAEDTRLSAWIGEVRALAEAYRLRELREKLASG</sequence>
<name>A0ABT5BPT5_9BACT</name>
<keyword evidence="9" id="KW-0067">ATP-binding</keyword>
<evidence type="ECO:0000256" key="6">
    <source>
        <dbReference type="SAM" id="Phobius"/>
    </source>
</evidence>
<keyword evidence="6" id="KW-1133">Transmembrane helix</keyword>
<keyword evidence="3" id="KW-0597">Phosphoprotein</keyword>
<dbReference type="Gene3D" id="2.130.10.10">
    <property type="entry name" value="YVTN repeat-like/Quinoprotein amine dehydrogenase"/>
    <property type="match status" value="3"/>
</dbReference>
<reference evidence="9 10" key="1">
    <citation type="submission" date="2022-11" db="EMBL/GenBank/DDBJ databases">
        <title>Minimal conservation of predation-associated metabolite biosynthetic gene clusters underscores biosynthetic potential of Myxococcota including descriptions for ten novel species: Archangium lansinium sp. nov., Myxococcus landrumus sp. nov., Nannocystis bai.</title>
        <authorList>
            <person name="Ahearne A."/>
            <person name="Stevens C."/>
            <person name="Dowd S."/>
        </authorList>
    </citation>
    <scope>NUCLEOTIDE SEQUENCE [LARGE SCALE GENOMIC DNA]</scope>
    <source>
        <strain evidence="9 10">NCELM</strain>
    </source>
</reference>